<organism evidence="3 4">
    <name type="scientific">Paenibacillus beijingensis</name>
    <dbReference type="NCBI Taxonomy" id="1126833"/>
    <lineage>
        <taxon>Bacteria</taxon>
        <taxon>Bacillati</taxon>
        <taxon>Bacillota</taxon>
        <taxon>Bacilli</taxon>
        <taxon>Bacillales</taxon>
        <taxon>Paenibacillaceae</taxon>
        <taxon>Paenibacillus</taxon>
    </lineage>
</organism>
<dbReference type="STRING" id="1126833.VN24_07650"/>
<dbReference type="Gene3D" id="1.10.510.10">
    <property type="entry name" value="Transferase(Phosphotransferase) domain 1"/>
    <property type="match status" value="1"/>
</dbReference>
<dbReference type="InterPro" id="IPR020635">
    <property type="entry name" value="Tyr_kinase_cat_dom"/>
</dbReference>
<evidence type="ECO:0000313" key="3">
    <source>
        <dbReference type="EMBL" id="AJY74469.1"/>
    </source>
</evidence>
<evidence type="ECO:0000256" key="1">
    <source>
        <dbReference type="SAM" id="MobiDB-lite"/>
    </source>
</evidence>
<reference evidence="4" key="2">
    <citation type="submission" date="2015-03" db="EMBL/GenBank/DDBJ databases">
        <title>Genome sequence of Paenibacillus beijingensis strain DSM 24997T.</title>
        <authorList>
            <person name="Kwak Y."/>
            <person name="Shin J.-H."/>
        </authorList>
    </citation>
    <scope>NUCLEOTIDE SEQUENCE [LARGE SCALE GENOMIC DNA]</scope>
    <source>
        <strain evidence="4">DSM 24997</strain>
    </source>
</reference>
<dbReference type="GO" id="GO:0005524">
    <property type="term" value="F:ATP binding"/>
    <property type="evidence" value="ECO:0007669"/>
    <property type="project" value="InterPro"/>
</dbReference>
<dbReference type="EMBL" id="CP011058">
    <property type="protein sequence ID" value="AJY74469.1"/>
    <property type="molecule type" value="Genomic_DNA"/>
</dbReference>
<dbReference type="SUPFAM" id="SSF56112">
    <property type="entry name" value="Protein kinase-like (PK-like)"/>
    <property type="match status" value="1"/>
</dbReference>
<dbReference type="Proteomes" id="UP000032633">
    <property type="component" value="Chromosome"/>
</dbReference>
<dbReference type="InterPro" id="IPR011009">
    <property type="entry name" value="Kinase-like_dom_sf"/>
</dbReference>
<reference evidence="3 4" key="1">
    <citation type="journal article" date="2015" name="J. Biotechnol.">
        <title>Complete genome sequence of Paenibacillus beijingensis 7188(T) (=DSM 24997(T)), a novel rhizobacterium from jujube garden soil.</title>
        <authorList>
            <person name="Kwak Y."/>
            <person name="Shin J.H."/>
        </authorList>
    </citation>
    <scope>NUCLEOTIDE SEQUENCE [LARGE SCALE GENOMIC DNA]</scope>
    <source>
        <strain evidence="3 4">DSM 24997</strain>
    </source>
</reference>
<dbReference type="Gene3D" id="3.30.200.20">
    <property type="entry name" value="Phosphorylase Kinase, domain 1"/>
    <property type="match status" value="1"/>
</dbReference>
<dbReference type="Pfam" id="PF00069">
    <property type="entry name" value="Pkinase"/>
    <property type="match status" value="1"/>
</dbReference>
<protein>
    <recommendedName>
        <fullName evidence="2">Protein kinase domain-containing protein</fullName>
    </recommendedName>
</protein>
<dbReference type="PROSITE" id="PS50011">
    <property type="entry name" value="PROTEIN_KINASE_DOM"/>
    <property type="match status" value="1"/>
</dbReference>
<sequence>MAGIGTWIRNVRQTWLDYPLREGKTIAERYRIERFLGMGSYGQAYAARDSGGRQVMLKLNKPSKGRFGIHLLRREDEIMCRLLLPGIPQRLDYFRCGRREALVTELVQGNDLERLIMDKGEVFGQREALVVLRQLMQTLSGLHEAGYVHRDVRLPNVMMGAAGITLIDFGLACPIGEERADDPAAKQDKPEDAGGSLKQRMRRPYPASDLHGSGHLLLFLLYSGYKPPEDAPSRSWEEELELFPEIARVIRKLLTEDESGYRSAAECAVELDRLLEELPPDQAAGSDNYVLSSVMTSSS</sequence>
<dbReference type="GO" id="GO:0004713">
    <property type="term" value="F:protein tyrosine kinase activity"/>
    <property type="evidence" value="ECO:0007669"/>
    <property type="project" value="InterPro"/>
</dbReference>
<feature type="region of interest" description="Disordered" evidence="1">
    <location>
        <begin position="180"/>
        <end position="199"/>
    </location>
</feature>
<keyword evidence="4" id="KW-1185">Reference proteome</keyword>
<dbReference type="AlphaFoldDB" id="A0A0D5NGE9"/>
<accession>A0A0D5NGE9</accession>
<gene>
    <name evidence="3" type="ORF">VN24_07650</name>
</gene>
<dbReference type="SMART" id="SM00219">
    <property type="entry name" value="TyrKc"/>
    <property type="match status" value="1"/>
</dbReference>
<evidence type="ECO:0000259" key="2">
    <source>
        <dbReference type="PROSITE" id="PS50011"/>
    </source>
</evidence>
<dbReference type="OrthoDB" id="9788659at2"/>
<proteinExistence type="predicted"/>
<name>A0A0D5NGE9_9BACL</name>
<dbReference type="KEGG" id="pbj:VN24_07650"/>
<feature type="compositionally biased region" description="Basic and acidic residues" evidence="1">
    <location>
        <begin position="180"/>
        <end position="192"/>
    </location>
</feature>
<dbReference type="PATRIC" id="fig|1126833.4.peg.1682"/>
<dbReference type="RefSeq" id="WP_045669904.1">
    <property type="nucleotide sequence ID" value="NZ_CP011058.1"/>
</dbReference>
<dbReference type="InterPro" id="IPR000719">
    <property type="entry name" value="Prot_kinase_dom"/>
</dbReference>
<feature type="domain" description="Protein kinase" evidence="2">
    <location>
        <begin position="30"/>
        <end position="299"/>
    </location>
</feature>
<dbReference type="HOGENOM" id="CLU_000288_135_5_9"/>
<evidence type="ECO:0000313" key="4">
    <source>
        <dbReference type="Proteomes" id="UP000032633"/>
    </source>
</evidence>
<dbReference type="PANTHER" id="PTHR24347">
    <property type="entry name" value="SERINE/THREONINE-PROTEIN KINASE"/>
    <property type="match status" value="1"/>
</dbReference>